<dbReference type="AlphaFoldDB" id="A0A1D2LWU7"/>
<feature type="active site" description="Charge relay system" evidence="1">
    <location>
        <position position="192"/>
    </location>
</feature>
<dbReference type="EMBL" id="CP023483">
    <property type="protein sequence ID" value="ATF26320.1"/>
    <property type="molecule type" value="Genomic_DNA"/>
</dbReference>
<gene>
    <name evidence="3" type="ORF">CNY62_07980</name>
</gene>
<dbReference type="Proteomes" id="UP000243591">
    <property type="component" value="Chromosome"/>
</dbReference>
<dbReference type="GO" id="GO:0052689">
    <property type="term" value="F:carboxylic ester hydrolase activity"/>
    <property type="evidence" value="ECO:0007669"/>
    <property type="project" value="InterPro"/>
</dbReference>
<sequence>MKLRQAEPFYFKKGPKAFLLLHGFTGNTADVRMLGRFLEDQNITSYAPLYKGHGGTPEALLETTPEDWWSSVLEGYQFLKDEGFDEIVVAGLSLGGAFSLKLGYNLPVKGIITMAAPSEVNGDSPIIRGFRSFAEKYKQYEGKDAETIAAEMTVFDSESFSTITQLSNEIQSIRDNIDMIYAPIMVAQGELDKMVTSDNAQYIYDHVESNDKSLKWYPKSGHILTLDIERKQLHEDILAFSETLDWSN</sequence>
<dbReference type="InterPro" id="IPR029058">
    <property type="entry name" value="AB_hydrolase_fold"/>
</dbReference>
<dbReference type="InterPro" id="IPR022742">
    <property type="entry name" value="Hydrolase_4"/>
</dbReference>
<dbReference type="Gene3D" id="3.40.50.1820">
    <property type="entry name" value="alpha/beta hydrolase"/>
    <property type="match status" value="1"/>
</dbReference>
<evidence type="ECO:0000313" key="3">
    <source>
        <dbReference type="EMBL" id="ATF26320.1"/>
    </source>
</evidence>
<accession>A0A1D2LWU7</accession>
<organism evidence="3 4">
    <name type="scientific">Brochothrix thermosphacta</name>
    <name type="common">Microbacterium thermosphactum</name>
    <dbReference type="NCBI Taxonomy" id="2756"/>
    <lineage>
        <taxon>Bacteria</taxon>
        <taxon>Bacillati</taxon>
        <taxon>Bacillota</taxon>
        <taxon>Bacilli</taxon>
        <taxon>Bacillales</taxon>
        <taxon>Listeriaceae</taxon>
        <taxon>Brochothrix</taxon>
    </lineage>
</organism>
<dbReference type="InterPro" id="IPR012354">
    <property type="entry name" value="Esterase_lipase"/>
</dbReference>
<dbReference type="RefSeq" id="WP_069125777.1">
    <property type="nucleotide sequence ID" value="NZ_CP023483.1"/>
</dbReference>
<dbReference type="KEGG" id="bths:CNY62_07980"/>
<dbReference type="OrthoDB" id="9800213at2"/>
<protein>
    <submittedName>
        <fullName evidence="3">Carboxylesterase</fullName>
    </submittedName>
</protein>
<name>A0A1D2LWU7_BROTH</name>
<dbReference type="STRING" id="2756.BFR44_09325"/>
<keyword evidence="4" id="KW-1185">Reference proteome</keyword>
<dbReference type="InterPro" id="IPR051044">
    <property type="entry name" value="MAG_DAG_Lipase"/>
</dbReference>
<reference evidence="3 4" key="1">
    <citation type="submission" date="2017-09" db="EMBL/GenBank/DDBJ databases">
        <title>Complete Genome Sequences of Two Strains of the Meat Spoilage Bacterium Brochothrix thermosphacta Isolated from Ground Chicken.</title>
        <authorList>
            <person name="Paoli G.C."/>
            <person name="Wijey C."/>
            <person name="Chen C.-Y."/>
            <person name="Nguyen L."/>
            <person name="Yan X."/>
            <person name="Irwin P.L."/>
        </authorList>
    </citation>
    <scope>NUCLEOTIDE SEQUENCE [LARGE SCALE GENOMIC DNA]</scope>
    <source>
        <strain evidence="3 4">BI</strain>
    </source>
</reference>
<dbReference type="PANTHER" id="PTHR11614">
    <property type="entry name" value="PHOSPHOLIPASE-RELATED"/>
    <property type="match status" value="1"/>
</dbReference>
<dbReference type="SUPFAM" id="SSF53474">
    <property type="entry name" value="alpha/beta-Hydrolases"/>
    <property type="match status" value="1"/>
</dbReference>
<feature type="domain" description="Serine aminopeptidase S33" evidence="2">
    <location>
        <begin position="17"/>
        <end position="227"/>
    </location>
</feature>
<proteinExistence type="predicted"/>
<evidence type="ECO:0000256" key="1">
    <source>
        <dbReference type="PIRSR" id="PIRSR017388-1"/>
    </source>
</evidence>
<evidence type="ECO:0000259" key="2">
    <source>
        <dbReference type="Pfam" id="PF12146"/>
    </source>
</evidence>
<evidence type="ECO:0000313" key="4">
    <source>
        <dbReference type="Proteomes" id="UP000243591"/>
    </source>
</evidence>
<dbReference type="Pfam" id="PF12146">
    <property type="entry name" value="Hydrolase_4"/>
    <property type="match status" value="1"/>
</dbReference>
<dbReference type="PIRSF" id="PIRSF017388">
    <property type="entry name" value="Esterase_lipase"/>
    <property type="match status" value="1"/>
</dbReference>
<feature type="active site" description="Nucleophile" evidence="1">
    <location>
        <position position="93"/>
    </location>
</feature>
<feature type="active site" description="Charge relay system" evidence="1">
    <location>
        <position position="222"/>
    </location>
</feature>